<protein>
    <submittedName>
        <fullName evidence="6">Aldehyde dehydrogenase</fullName>
    </submittedName>
</protein>
<feature type="region of interest" description="Disordered" evidence="4">
    <location>
        <begin position="123"/>
        <end position="173"/>
    </location>
</feature>
<reference evidence="6 7" key="1">
    <citation type="submission" date="2018-03" db="EMBL/GenBank/DDBJ databases">
        <title>Streptomyces dioscori sp. nov., a novel endophytic actinobacterium isolated from bulbil of Dioscorea bulbifera L.</title>
        <authorList>
            <person name="Zhikuan W."/>
        </authorList>
    </citation>
    <scope>NUCLEOTIDE SEQUENCE [LARGE SCALE GENOMIC DNA]</scope>
    <source>
        <strain evidence="6 7">A217</strain>
    </source>
</reference>
<evidence type="ECO:0000256" key="1">
    <source>
        <dbReference type="ARBA" id="ARBA00023002"/>
    </source>
</evidence>
<evidence type="ECO:0000256" key="4">
    <source>
        <dbReference type="SAM" id="MobiDB-lite"/>
    </source>
</evidence>
<dbReference type="Gene3D" id="3.40.309.10">
    <property type="entry name" value="Aldehyde Dehydrogenase, Chain A, domain 2"/>
    <property type="match status" value="1"/>
</dbReference>
<dbReference type="SUPFAM" id="SSF53720">
    <property type="entry name" value="ALDH-like"/>
    <property type="match status" value="1"/>
</dbReference>
<feature type="domain" description="Aldehyde dehydrogenase" evidence="5">
    <location>
        <begin position="12"/>
        <end position="506"/>
    </location>
</feature>
<dbReference type="PANTHER" id="PTHR11699">
    <property type="entry name" value="ALDEHYDE DEHYDROGENASE-RELATED"/>
    <property type="match status" value="1"/>
</dbReference>
<gene>
    <name evidence="6" type="ORF">C6Y14_29605</name>
</gene>
<dbReference type="PROSITE" id="PS00687">
    <property type="entry name" value="ALDEHYDE_DEHYDR_GLU"/>
    <property type="match status" value="1"/>
</dbReference>
<name>A0A2P8Q087_9ACTN</name>
<comment type="similarity">
    <text evidence="3">Belongs to the aldehyde dehydrogenase family.</text>
</comment>
<dbReference type="InterPro" id="IPR029510">
    <property type="entry name" value="Ald_DH_CS_GLU"/>
</dbReference>
<dbReference type="InterPro" id="IPR015590">
    <property type="entry name" value="Aldehyde_DH_dom"/>
</dbReference>
<proteinExistence type="inferred from homology"/>
<dbReference type="InterPro" id="IPR016163">
    <property type="entry name" value="Ald_DH_C"/>
</dbReference>
<evidence type="ECO:0000313" key="6">
    <source>
        <dbReference type="EMBL" id="PSM39656.1"/>
    </source>
</evidence>
<evidence type="ECO:0000256" key="2">
    <source>
        <dbReference type="PROSITE-ProRule" id="PRU10007"/>
    </source>
</evidence>
<dbReference type="CDD" id="cd07078">
    <property type="entry name" value="ALDH"/>
    <property type="match status" value="1"/>
</dbReference>
<organism evidence="6 7">
    <name type="scientific">Streptomyces dioscori</name>
    <dbReference type="NCBI Taxonomy" id="2109333"/>
    <lineage>
        <taxon>Bacteria</taxon>
        <taxon>Bacillati</taxon>
        <taxon>Actinomycetota</taxon>
        <taxon>Actinomycetes</taxon>
        <taxon>Kitasatosporales</taxon>
        <taxon>Streptomycetaceae</taxon>
        <taxon>Streptomyces</taxon>
        <taxon>Streptomyces aurantiacus group</taxon>
    </lineage>
</organism>
<dbReference type="EMBL" id="PYBJ01000023">
    <property type="protein sequence ID" value="PSM39656.1"/>
    <property type="molecule type" value="Genomic_DNA"/>
</dbReference>
<evidence type="ECO:0000256" key="3">
    <source>
        <dbReference type="RuleBase" id="RU003345"/>
    </source>
</evidence>
<dbReference type="Pfam" id="PF00171">
    <property type="entry name" value="Aldedh"/>
    <property type="match status" value="1"/>
</dbReference>
<accession>A0A2P8Q087</accession>
<sequence>METLQNHIGGRWAEPVGEDVVAVVNPATEEAFAQFRAGNADDVGRAVAGAGAAQPAWAALTVARRVELIHAWADTIAAHAAELAELECREMGKPVGIGQSFIAGAVAGLKAAADQALTYPFTETVTGTGPDPKPDAHTDTGPGTGTGTGTSSGTGTGTRPVTDAGPQGERTDIVRHPLGVTAVITPWNFPVVMVLGALGPLLAAGNTVVVKPSERSPVSTVRLFELAAATGLPPGVLNLVLGDARTGAALTEHEDVRLVHFTGSVGAGRAVGTATGRRLSRSVLELGGKDPVVIDAGVDPVATAQAVAFGAFINTGQICTSMERIYVHERIADDFVEALVAAAGTFAVGDGLDPATMLGPLVDEQQRDTVRRHVEDAVQKGATLRAGGAVPERPGYFYPATVLTGVDDTMLVMTEETFGPVAPVSVVPSFEEGLIRAAASRYGLAATVYTDDPDHVAAAALLPVGVVWVNQWQGGGPERLYEPARDSGMGATGARAAYDAATRPATVHIAATVPAAATSPAAGR</sequence>
<evidence type="ECO:0000313" key="7">
    <source>
        <dbReference type="Proteomes" id="UP000240429"/>
    </source>
</evidence>
<feature type="active site" evidence="2">
    <location>
        <position position="285"/>
    </location>
</feature>
<dbReference type="InterPro" id="IPR016162">
    <property type="entry name" value="Ald_DH_N"/>
</dbReference>
<keyword evidence="1 3" id="KW-0560">Oxidoreductase</keyword>
<feature type="compositionally biased region" description="Gly residues" evidence="4">
    <location>
        <begin position="142"/>
        <end position="156"/>
    </location>
</feature>
<keyword evidence="7" id="KW-1185">Reference proteome</keyword>
<evidence type="ECO:0000259" key="5">
    <source>
        <dbReference type="Pfam" id="PF00171"/>
    </source>
</evidence>
<dbReference type="RefSeq" id="WP_107019924.1">
    <property type="nucleotide sequence ID" value="NZ_KZ679050.1"/>
</dbReference>
<comment type="caution">
    <text evidence="6">The sequence shown here is derived from an EMBL/GenBank/DDBJ whole genome shotgun (WGS) entry which is preliminary data.</text>
</comment>
<dbReference type="Gene3D" id="3.40.605.10">
    <property type="entry name" value="Aldehyde Dehydrogenase, Chain A, domain 1"/>
    <property type="match status" value="2"/>
</dbReference>
<dbReference type="Proteomes" id="UP000240429">
    <property type="component" value="Unassembled WGS sequence"/>
</dbReference>
<dbReference type="OrthoDB" id="6882680at2"/>
<dbReference type="GO" id="GO:0016620">
    <property type="term" value="F:oxidoreductase activity, acting on the aldehyde or oxo group of donors, NAD or NADP as acceptor"/>
    <property type="evidence" value="ECO:0007669"/>
    <property type="project" value="InterPro"/>
</dbReference>
<dbReference type="AlphaFoldDB" id="A0A2P8Q087"/>
<dbReference type="InterPro" id="IPR016161">
    <property type="entry name" value="Ald_DH/histidinol_DH"/>
</dbReference>